<dbReference type="AlphaFoldDB" id="I7LE56"/>
<keyword evidence="1" id="KW-0812">Transmembrane</keyword>
<name>I7LE56_9LACO</name>
<dbReference type="Proteomes" id="UP000009311">
    <property type="component" value="Unassembled WGS sequence"/>
</dbReference>
<comment type="caution">
    <text evidence="2">The sequence shown here is derived from an EMBL/GenBank/DDBJ whole genome shotgun (WGS) entry which is preliminary data.</text>
</comment>
<sequence length="43" mass="5048">MHNNLDSLITVLTAFLSALFSFYLSNKKFNSSDKKEDRDYIME</sequence>
<dbReference type="EMBL" id="CAKD01000022">
    <property type="protein sequence ID" value="CCI85478.1"/>
    <property type="molecule type" value="Genomic_DNA"/>
</dbReference>
<keyword evidence="1" id="KW-1133">Transmembrane helix</keyword>
<evidence type="ECO:0008006" key="4">
    <source>
        <dbReference type="Google" id="ProtNLM"/>
    </source>
</evidence>
<accession>I7LE56</accession>
<protein>
    <recommendedName>
        <fullName evidence="4">Holin</fullName>
    </recommendedName>
</protein>
<dbReference type="STRING" id="1423790.BN53_05165"/>
<proteinExistence type="predicted"/>
<organism evidence="2 3">
    <name type="scientific">Lactobacillus pasteurii DSM 23907 = CRBIP 24.76</name>
    <dbReference type="NCBI Taxonomy" id="1423790"/>
    <lineage>
        <taxon>Bacteria</taxon>
        <taxon>Bacillati</taxon>
        <taxon>Bacillota</taxon>
        <taxon>Bacilli</taxon>
        <taxon>Lactobacillales</taxon>
        <taxon>Lactobacillaceae</taxon>
        <taxon>Lactobacillus</taxon>
    </lineage>
</organism>
<reference evidence="2 3" key="1">
    <citation type="submission" date="2012-06" db="EMBL/GenBank/DDBJ databases">
        <title>Draft Genome Sequence of Lactobacillus pasteurii CRBIP 24.76T.</title>
        <authorList>
            <person name="Cousin S."/>
            <person name="Bouchier C."/>
            <person name="Loux V."/>
            <person name="Ma L."/>
            <person name="Creno S."/>
            <person name="Bizet C."/>
            <person name="Clermont D."/>
        </authorList>
    </citation>
    <scope>NUCLEOTIDE SEQUENCE [LARGE SCALE GENOMIC DNA]</scope>
    <source>
        <strain evidence="3">CRBIP 24.76T</strain>
    </source>
</reference>
<evidence type="ECO:0000256" key="1">
    <source>
        <dbReference type="SAM" id="Phobius"/>
    </source>
</evidence>
<keyword evidence="3" id="KW-1185">Reference proteome</keyword>
<feature type="transmembrane region" description="Helical" evidence="1">
    <location>
        <begin position="6"/>
        <end position="25"/>
    </location>
</feature>
<gene>
    <name evidence="2" type="ORF">BN53_05165</name>
</gene>
<evidence type="ECO:0000313" key="2">
    <source>
        <dbReference type="EMBL" id="CCI85478.1"/>
    </source>
</evidence>
<evidence type="ECO:0000313" key="3">
    <source>
        <dbReference type="Proteomes" id="UP000009311"/>
    </source>
</evidence>
<keyword evidence="1" id="KW-0472">Membrane</keyword>